<protein>
    <recommendedName>
        <fullName evidence="1">Apple domain-containing protein</fullName>
    </recommendedName>
</protein>
<keyword evidence="4" id="KW-1185">Reference proteome</keyword>
<dbReference type="Proteomes" id="UP001152797">
    <property type="component" value="Unassembled WGS sequence"/>
</dbReference>
<dbReference type="EMBL" id="CAMXCT010003669">
    <property type="protein sequence ID" value="CAI4005702.1"/>
    <property type="molecule type" value="Genomic_DNA"/>
</dbReference>
<reference evidence="3 4" key="2">
    <citation type="submission" date="2024-05" db="EMBL/GenBank/DDBJ databases">
        <authorList>
            <person name="Chen Y."/>
            <person name="Shah S."/>
            <person name="Dougan E. K."/>
            <person name="Thang M."/>
            <person name="Chan C."/>
        </authorList>
    </citation>
    <scope>NUCLEOTIDE SEQUENCE [LARGE SCALE GENOMIC DNA]</scope>
</reference>
<feature type="domain" description="Apple" evidence="1">
    <location>
        <begin position="124"/>
        <end position="197"/>
    </location>
</feature>
<gene>
    <name evidence="2" type="ORF">C1SCF055_LOCUS31406</name>
</gene>
<sequence>MGYLAVESGVGGFVSDGSTVLYSVKESGEVVIGVDDGPVSVPLDTDLQTTPLVVASAMTRLGSDGGWIRMASADSSSVILYVDEDVNCDTERKHRTEQVGIMAWHRLALGLNPMDQPALIFGSEGRACRGAHSNDNSGSYYTALSGVADMDACKAHCVETENCVGIEYNAGGRCEVWTRDGGIQASIALNNYWCLRYGAPTLSGTFEPVDGGVGRVCRGAHENDNLAHYFDVQSAPSLDGCKAICARTAGCKGIEYHETGRCEIWLREEGIEASRALAGYTCLRFIPT</sequence>
<dbReference type="EMBL" id="CAMXCT030003669">
    <property type="protein sequence ID" value="CAL4793014.1"/>
    <property type="molecule type" value="Genomic_DNA"/>
</dbReference>
<evidence type="ECO:0000313" key="4">
    <source>
        <dbReference type="Proteomes" id="UP001152797"/>
    </source>
</evidence>
<name>A0A9P1DBS6_9DINO</name>
<reference evidence="2" key="1">
    <citation type="submission" date="2022-10" db="EMBL/GenBank/DDBJ databases">
        <authorList>
            <person name="Chen Y."/>
            <person name="Dougan E. K."/>
            <person name="Chan C."/>
            <person name="Rhodes N."/>
            <person name="Thang M."/>
        </authorList>
    </citation>
    <scope>NUCLEOTIDE SEQUENCE</scope>
</reference>
<dbReference type="InterPro" id="IPR003609">
    <property type="entry name" value="Pan_app"/>
</dbReference>
<evidence type="ECO:0000313" key="2">
    <source>
        <dbReference type="EMBL" id="CAI4005702.1"/>
    </source>
</evidence>
<feature type="domain" description="Apple" evidence="1">
    <location>
        <begin position="213"/>
        <end position="288"/>
    </location>
</feature>
<dbReference type="SMART" id="SM00473">
    <property type="entry name" value="PAN_AP"/>
    <property type="match status" value="2"/>
</dbReference>
<comment type="caution">
    <text evidence="2">The sequence shown here is derived from an EMBL/GenBank/DDBJ whole genome shotgun (WGS) entry which is preliminary data.</text>
</comment>
<organism evidence="2">
    <name type="scientific">Cladocopium goreaui</name>
    <dbReference type="NCBI Taxonomy" id="2562237"/>
    <lineage>
        <taxon>Eukaryota</taxon>
        <taxon>Sar</taxon>
        <taxon>Alveolata</taxon>
        <taxon>Dinophyceae</taxon>
        <taxon>Suessiales</taxon>
        <taxon>Symbiodiniaceae</taxon>
        <taxon>Cladocopium</taxon>
    </lineage>
</organism>
<accession>A0A9P1DBS6</accession>
<dbReference type="OrthoDB" id="422090at2759"/>
<proteinExistence type="predicted"/>
<dbReference type="AlphaFoldDB" id="A0A9P1DBS6"/>
<evidence type="ECO:0000259" key="1">
    <source>
        <dbReference type="SMART" id="SM00473"/>
    </source>
</evidence>
<dbReference type="EMBL" id="CAMXCT020003669">
    <property type="protein sequence ID" value="CAL1159077.1"/>
    <property type="molecule type" value="Genomic_DNA"/>
</dbReference>
<evidence type="ECO:0000313" key="3">
    <source>
        <dbReference type="EMBL" id="CAL4793014.1"/>
    </source>
</evidence>